<sequence>MTTTRSKQDLAKGGLKPSLFPDSASVATANVAGDTLDASLLQSMMESLKNDIFGKIDASAASLHSEILSVRQELKSSVEPLQRAVEAHEATMRDLEQAATDHSTRIGKLEATVDMLTSQVKRLDDKCEGLEGRSRKNNMCVMGIPEGLEGPRATDFVAQFLRDLLKLDETPLLDRAHRTLRERPKEGTLPRPFVVRVHFFHTRSQILQRAGESSPLLFSTTARGSPFPWTIRPPLPRSELLLCQLSVLYIPTQM</sequence>
<dbReference type="AlphaFoldDB" id="A0AAD9CM76"/>
<evidence type="ECO:0000313" key="2">
    <source>
        <dbReference type="EMBL" id="KAK1904380.1"/>
    </source>
</evidence>
<dbReference type="Gene3D" id="3.30.70.1820">
    <property type="entry name" value="L1 transposable element, RRM domain"/>
    <property type="match status" value="1"/>
</dbReference>
<organism evidence="2 3">
    <name type="scientific">Dissostichus eleginoides</name>
    <name type="common">Patagonian toothfish</name>
    <name type="synonym">Dissostichus amissus</name>
    <dbReference type="NCBI Taxonomy" id="100907"/>
    <lineage>
        <taxon>Eukaryota</taxon>
        <taxon>Metazoa</taxon>
        <taxon>Chordata</taxon>
        <taxon>Craniata</taxon>
        <taxon>Vertebrata</taxon>
        <taxon>Euteleostomi</taxon>
        <taxon>Actinopterygii</taxon>
        <taxon>Neopterygii</taxon>
        <taxon>Teleostei</taxon>
        <taxon>Neoteleostei</taxon>
        <taxon>Acanthomorphata</taxon>
        <taxon>Eupercaria</taxon>
        <taxon>Perciformes</taxon>
        <taxon>Notothenioidei</taxon>
        <taxon>Nototheniidae</taxon>
        <taxon>Dissostichus</taxon>
    </lineage>
</organism>
<protein>
    <submittedName>
        <fullName evidence="2">Fibroleukin</fullName>
    </submittedName>
</protein>
<feature type="coiled-coil region" evidence="1">
    <location>
        <begin position="78"/>
        <end position="133"/>
    </location>
</feature>
<dbReference type="InterPro" id="IPR004244">
    <property type="entry name" value="Transposase_22"/>
</dbReference>
<evidence type="ECO:0000256" key="1">
    <source>
        <dbReference type="SAM" id="Coils"/>
    </source>
</evidence>
<evidence type="ECO:0000313" key="3">
    <source>
        <dbReference type="Proteomes" id="UP001228049"/>
    </source>
</evidence>
<keyword evidence="3" id="KW-1185">Reference proteome</keyword>
<proteinExistence type="predicted"/>
<reference evidence="2" key="1">
    <citation type="submission" date="2023-04" db="EMBL/GenBank/DDBJ databases">
        <title>Chromosome-level genome of Chaenocephalus aceratus.</title>
        <authorList>
            <person name="Park H."/>
        </authorList>
    </citation>
    <scope>NUCLEOTIDE SEQUENCE</scope>
    <source>
        <strain evidence="2">DE</strain>
        <tissue evidence="2">Muscle</tissue>
    </source>
</reference>
<accession>A0AAD9CM76</accession>
<dbReference type="PANTHER" id="PTHR11505">
    <property type="entry name" value="L1 TRANSPOSABLE ELEMENT-RELATED"/>
    <property type="match status" value="1"/>
</dbReference>
<gene>
    <name evidence="2" type="ORF">KUDE01_011562</name>
</gene>
<comment type="caution">
    <text evidence="2">The sequence shown here is derived from an EMBL/GenBank/DDBJ whole genome shotgun (WGS) entry which is preliminary data.</text>
</comment>
<keyword evidence="1" id="KW-0175">Coiled coil</keyword>
<dbReference type="Gene3D" id="1.20.5.340">
    <property type="match status" value="1"/>
</dbReference>
<dbReference type="Proteomes" id="UP001228049">
    <property type="component" value="Unassembled WGS sequence"/>
</dbReference>
<dbReference type="EMBL" id="JASDAP010000004">
    <property type="protein sequence ID" value="KAK1904380.1"/>
    <property type="molecule type" value="Genomic_DNA"/>
</dbReference>
<name>A0AAD9CM76_DISEL</name>